<feature type="domain" description="VTT" evidence="2">
    <location>
        <begin position="26"/>
        <end position="144"/>
    </location>
</feature>
<keyword evidence="1" id="KW-0472">Membrane</keyword>
<keyword evidence="1" id="KW-1133">Transmembrane helix</keyword>
<dbReference type="Proteomes" id="UP000501939">
    <property type="component" value="Chromosome"/>
</dbReference>
<sequence length="197" mass="22842">MFDWAELLQQYGYFTVMIGAFFEGETVVVLGAYAVQQHILSYWLLIFAAMFGGFVGDQFYYYIGSKFGYGFIKKRPKLAEKFDRASSLIDRYPILMILIMRFAWGLRTLIPMSFGVKKYPLIRYTPVNLLASFIWAWLVVTLGVQLSHWFENIWQSLLPQYHDLIISGAVIVCLIVIVGLLHAFYRSKKRHDPSAKN</sequence>
<name>A0A6G8S8H4_9GAMM</name>
<dbReference type="Pfam" id="PF09335">
    <property type="entry name" value="VTT_dom"/>
    <property type="match status" value="1"/>
</dbReference>
<feature type="transmembrane region" description="Helical" evidence="1">
    <location>
        <begin position="164"/>
        <end position="185"/>
    </location>
</feature>
<reference evidence="3 4" key="1">
    <citation type="submission" date="2020-03" db="EMBL/GenBank/DDBJ databases">
        <authorList>
            <person name="Zhu W."/>
        </authorList>
    </citation>
    <scope>NUCLEOTIDE SEQUENCE [LARGE SCALE GENOMIC DNA]</scope>
    <source>
        <strain evidence="3 4">185</strain>
    </source>
</reference>
<feature type="transmembrane region" description="Helical" evidence="1">
    <location>
        <begin position="92"/>
        <end position="110"/>
    </location>
</feature>
<evidence type="ECO:0000313" key="4">
    <source>
        <dbReference type="Proteomes" id="UP000501939"/>
    </source>
</evidence>
<dbReference type="AlphaFoldDB" id="A0A6G8S8H4"/>
<organism evidence="3 4">
    <name type="scientific">Acinetobacter lanii</name>
    <dbReference type="NCBI Taxonomy" id="2715163"/>
    <lineage>
        <taxon>Bacteria</taxon>
        <taxon>Pseudomonadati</taxon>
        <taxon>Pseudomonadota</taxon>
        <taxon>Gammaproteobacteria</taxon>
        <taxon>Moraxellales</taxon>
        <taxon>Moraxellaceae</taxon>
        <taxon>Acinetobacter</taxon>
    </lineage>
</organism>
<feature type="transmembrane region" description="Helical" evidence="1">
    <location>
        <begin position="122"/>
        <end position="144"/>
    </location>
</feature>
<dbReference type="EMBL" id="CP049916">
    <property type="protein sequence ID" value="QIO10361.1"/>
    <property type="molecule type" value="Genomic_DNA"/>
</dbReference>
<proteinExistence type="predicted"/>
<dbReference type="GO" id="GO:0005886">
    <property type="term" value="C:plasma membrane"/>
    <property type="evidence" value="ECO:0007669"/>
    <property type="project" value="UniProtKB-ARBA"/>
</dbReference>
<evidence type="ECO:0000259" key="2">
    <source>
        <dbReference type="Pfam" id="PF09335"/>
    </source>
</evidence>
<dbReference type="PANTHER" id="PTHR42709">
    <property type="entry name" value="ALKALINE PHOSPHATASE LIKE PROTEIN"/>
    <property type="match status" value="1"/>
</dbReference>
<protein>
    <submittedName>
        <fullName evidence="3">DedA family protein</fullName>
    </submittedName>
</protein>
<dbReference type="PANTHER" id="PTHR42709:SF2">
    <property type="entry name" value="INNER MEMBRANE PROTEIN YOHD"/>
    <property type="match status" value="1"/>
</dbReference>
<dbReference type="InterPro" id="IPR032816">
    <property type="entry name" value="VTT_dom"/>
</dbReference>
<dbReference type="InterPro" id="IPR051311">
    <property type="entry name" value="DedA_domain"/>
</dbReference>
<keyword evidence="4" id="KW-1185">Reference proteome</keyword>
<feature type="transmembrane region" description="Helical" evidence="1">
    <location>
        <begin position="12"/>
        <end position="35"/>
    </location>
</feature>
<accession>A0A6G8S8H4</accession>
<evidence type="ECO:0000313" key="3">
    <source>
        <dbReference type="EMBL" id="QIO10361.1"/>
    </source>
</evidence>
<gene>
    <name evidence="3" type="ORF">G8D99_07260</name>
</gene>
<dbReference type="KEGG" id="alj:G8D99_07260"/>
<keyword evidence="1" id="KW-0812">Transmembrane</keyword>
<feature type="transmembrane region" description="Helical" evidence="1">
    <location>
        <begin position="42"/>
        <end position="63"/>
    </location>
</feature>
<evidence type="ECO:0000256" key="1">
    <source>
        <dbReference type="SAM" id="Phobius"/>
    </source>
</evidence>